<reference evidence="1" key="2">
    <citation type="journal article" date="2021" name="PeerJ">
        <title>Extensive microbial diversity within the chicken gut microbiome revealed by metagenomics and culture.</title>
        <authorList>
            <person name="Gilroy R."/>
            <person name="Ravi A."/>
            <person name="Getino M."/>
            <person name="Pursley I."/>
            <person name="Horton D.L."/>
            <person name="Alikhan N.F."/>
            <person name="Baker D."/>
            <person name="Gharbi K."/>
            <person name="Hall N."/>
            <person name="Watson M."/>
            <person name="Adriaenssens E.M."/>
            <person name="Foster-Nyarko E."/>
            <person name="Jarju S."/>
            <person name="Secka A."/>
            <person name="Antonio M."/>
            <person name="Oren A."/>
            <person name="Chaudhuri R.R."/>
            <person name="La Ragione R."/>
            <person name="Hildebrand F."/>
            <person name="Pallen M.J."/>
        </authorList>
    </citation>
    <scope>NUCLEOTIDE SEQUENCE</scope>
    <source>
        <strain evidence="1">G3-3990</strain>
    </source>
</reference>
<evidence type="ECO:0000313" key="1">
    <source>
        <dbReference type="EMBL" id="MBO8459566.1"/>
    </source>
</evidence>
<dbReference type="GO" id="GO:0016787">
    <property type="term" value="F:hydrolase activity"/>
    <property type="evidence" value="ECO:0007669"/>
    <property type="project" value="UniProtKB-KW"/>
</dbReference>
<dbReference type="PANTHER" id="PTHR22946:SF8">
    <property type="entry name" value="ACETYL XYLAN ESTERASE DOMAIN-CONTAINING PROTEIN"/>
    <property type="match status" value="1"/>
</dbReference>
<sequence>MAFALSSQEVSKRNLPVYVDSMMADSRYRLDPLKCGISLEDWKKAGRDALLEAAGNFPPETPLEYKITATERRDGYAVHKIEYNVSSWTNVVAYLLVPEGDGPFPGMLMLHDHGAHFSIGKEKMVRPFGVSEETVEDADKWVATYYDSVYLAGSYAKAGFVVLVADALLWGERQAQGGTKYETQQALNGALLQLGYSLGGLMLHDDMRALDLLASMPMVDKERIGCLGFSMGAYRAWMLGAASDKVKAVAAVCWMSTCHALFSNGRKSKGGSDYSMLLPGLGKVMDYPHVAALVCPRPLLLYNGKKDKLFPIEGVTEAYNVLSEVYNKAGASECLKMEFWDEKHFFNRQQQDAVMEFFHTHFNL</sequence>
<dbReference type="SUPFAM" id="SSF53474">
    <property type="entry name" value="alpha/beta-Hydrolases"/>
    <property type="match status" value="1"/>
</dbReference>
<proteinExistence type="predicted"/>
<dbReference type="InterPro" id="IPR025890">
    <property type="entry name" value="Abhydrolase_bac"/>
</dbReference>
<dbReference type="PANTHER" id="PTHR22946">
    <property type="entry name" value="DIENELACTONE HYDROLASE DOMAIN-CONTAINING PROTEIN-RELATED"/>
    <property type="match status" value="1"/>
</dbReference>
<dbReference type="EMBL" id="JADIMG010000045">
    <property type="protein sequence ID" value="MBO8459566.1"/>
    <property type="molecule type" value="Genomic_DNA"/>
</dbReference>
<protein>
    <submittedName>
        <fullName evidence="1">Alpha/beta hydrolase</fullName>
    </submittedName>
</protein>
<evidence type="ECO:0000313" key="2">
    <source>
        <dbReference type="Proteomes" id="UP000823641"/>
    </source>
</evidence>
<gene>
    <name evidence="1" type="ORF">IAA73_04440</name>
</gene>
<accession>A0A9D9HTG4</accession>
<keyword evidence="1" id="KW-0378">Hydrolase</keyword>
<comment type="caution">
    <text evidence="1">The sequence shown here is derived from an EMBL/GenBank/DDBJ whole genome shotgun (WGS) entry which is preliminary data.</text>
</comment>
<dbReference type="Proteomes" id="UP000823641">
    <property type="component" value="Unassembled WGS sequence"/>
</dbReference>
<dbReference type="InterPro" id="IPR050261">
    <property type="entry name" value="FrsA_esterase"/>
</dbReference>
<dbReference type="Pfam" id="PF12715">
    <property type="entry name" value="Abhydrolase_7"/>
    <property type="match status" value="1"/>
</dbReference>
<dbReference type="InterPro" id="IPR029058">
    <property type="entry name" value="AB_hydrolase_fold"/>
</dbReference>
<organism evidence="1 2">
    <name type="scientific">Candidatus Gallipaludibacter merdavium</name>
    <dbReference type="NCBI Taxonomy" id="2840839"/>
    <lineage>
        <taxon>Bacteria</taxon>
        <taxon>Pseudomonadati</taxon>
        <taxon>Bacteroidota</taxon>
        <taxon>Bacteroidia</taxon>
        <taxon>Bacteroidales</taxon>
        <taxon>Candidatus Gallipaludibacter</taxon>
    </lineage>
</organism>
<dbReference type="AlphaFoldDB" id="A0A9D9HTG4"/>
<name>A0A9D9HTG4_9BACT</name>
<reference evidence="1" key="1">
    <citation type="submission" date="2020-10" db="EMBL/GenBank/DDBJ databases">
        <authorList>
            <person name="Gilroy R."/>
        </authorList>
    </citation>
    <scope>NUCLEOTIDE SEQUENCE</scope>
    <source>
        <strain evidence="1">G3-3990</strain>
    </source>
</reference>
<dbReference type="Gene3D" id="3.40.50.1820">
    <property type="entry name" value="alpha/beta hydrolase"/>
    <property type="match status" value="1"/>
</dbReference>